<feature type="compositionally biased region" description="Polar residues" evidence="1">
    <location>
        <begin position="209"/>
        <end position="224"/>
    </location>
</feature>
<dbReference type="Gene3D" id="3.30.750.140">
    <property type="match status" value="1"/>
</dbReference>
<dbReference type="CDD" id="cd17470">
    <property type="entry name" value="T3SS_Flik_C"/>
    <property type="match status" value="1"/>
</dbReference>
<comment type="caution">
    <text evidence="3">The sequence shown here is derived from an EMBL/GenBank/DDBJ whole genome shotgun (WGS) entry which is preliminary data.</text>
</comment>
<keyword evidence="4" id="KW-1185">Reference proteome</keyword>
<sequence length="477" mass="49551">MNVAISTTSVSSGKAASTASTSAAGSAQEGGFASALIQAIDGGGNTAAVTAGLSLPVGLVGLLGQLGGSATEDPNQDLLAMLANLVEQLQQLEQGDVLPKEAEDQLAALLAAFQGVIQQLGQSQPTDATGQSTVELPIQTAQQADVPTSKPVVKALRETLQQLSTAIASGKDGARLASDFAGQLKSLLDSLAPLTPNAAATATQTATNSVNAPSSDTKAATASENGAAVPKEAMNQAAVVVQETRRPVQMLREPLWRVNVVNATESASSDGQTAVVPSVIASEEASNSDSQPAWTFLQSDPLANVDTAAGKTALPAQLPTQVPVQQFAEQMEKFLVKQFLLTQGNGTSEAKLSLTPEHLGQVDIRLIMHNGQLTAQFMTDNGMARDLLENQMSQLKAALNGQGLHVERLEVIQQPASSSNTSFMHQEHRQSNSGNGNGSNGRNKGGLYEDPAVFAAELERTSFLREFGYGSELNVTA</sequence>
<evidence type="ECO:0000313" key="3">
    <source>
        <dbReference type="EMBL" id="MEQ4483977.1"/>
    </source>
</evidence>
<dbReference type="Proteomes" id="UP001493487">
    <property type="component" value="Unassembled WGS sequence"/>
</dbReference>
<accession>A0ABV1KVY4</accession>
<keyword evidence="3" id="KW-0966">Cell projection</keyword>
<dbReference type="InterPro" id="IPR021136">
    <property type="entry name" value="Flagellar_hook_control-like_C"/>
</dbReference>
<name>A0ABV1KVY4_9BACL</name>
<dbReference type="InterPro" id="IPR052563">
    <property type="entry name" value="FliK"/>
</dbReference>
<evidence type="ECO:0000313" key="4">
    <source>
        <dbReference type="Proteomes" id="UP001493487"/>
    </source>
</evidence>
<feature type="domain" description="Flagellar hook-length control protein-like C-terminal" evidence="2">
    <location>
        <begin position="341"/>
        <end position="417"/>
    </location>
</feature>
<proteinExistence type="predicted"/>
<keyword evidence="3" id="KW-0969">Cilium</keyword>
<reference evidence="3 4" key="1">
    <citation type="journal article" date="2023" name="Genome Announc.">
        <title>Pan-Genome Analyses of the Genus Cohnella and Proposal of the Novel Species Cohnella silvisoli sp. nov., Isolated from Forest Soil.</title>
        <authorList>
            <person name="Wang C."/>
            <person name="Mao L."/>
            <person name="Bao G."/>
            <person name="Zhu H."/>
        </authorList>
    </citation>
    <scope>NUCLEOTIDE SEQUENCE [LARGE SCALE GENOMIC DNA]</scope>
    <source>
        <strain evidence="3 4">NL03-T5-1</strain>
    </source>
</reference>
<organism evidence="3 4">
    <name type="scientific">Cohnella silvisoli</name>
    <dbReference type="NCBI Taxonomy" id="2873699"/>
    <lineage>
        <taxon>Bacteria</taxon>
        <taxon>Bacillati</taxon>
        <taxon>Bacillota</taxon>
        <taxon>Bacilli</taxon>
        <taxon>Bacillales</taxon>
        <taxon>Paenibacillaceae</taxon>
        <taxon>Cohnella</taxon>
    </lineage>
</organism>
<protein>
    <submittedName>
        <fullName evidence="3">Flagellar hook-length control protein FliK</fullName>
    </submittedName>
</protein>
<dbReference type="RefSeq" id="WP_232186353.1">
    <property type="nucleotide sequence ID" value="NZ_JAIOAP010000008.1"/>
</dbReference>
<evidence type="ECO:0000259" key="2">
    <source>
        <dbReference type="Pfam" id="PF02120"/>
    </source>
</evidence>
<dbReference type="EMBL" id="JASKHM010000009">
    <property type="protein sequence ID" value="MEQ4483977.1"/>
    <property type="molecule type" value="Genomic_DNA"/>
</dbReference>
<feature type="region of interest" description="Disordered" evidence="1">
    <location>
        <begin position="202"/>
        <end position="229"/>
    </location>
</feature>
<dbReference type="PANTHER" id="PTHR37533">
    <property type="entry name" value="FLAGELLAR HOOK-LENGTH CONTROL PROTEIN"/>
    <property type="match status" value="1"/>
</dbReference>
<gene>
    <name evidence="3" type="ORF">QJS35_16385</name>
</gene>
<evidence type="ECO:0000256" key="1">
    <source>
        <dbReference type="SAM" id="MobiDB-lite"/>
    </source>
</evidence>
<dbReference type="InterPro" id="IPR038610">
    <property type="entry name" value="FliK-like_C_sf"/>
</dbReference>
<dbReference type="Pfam" id="PF02120">
    <property type="entry name" value="Flg_hook"/>
    <property type="match status" value="1"/>
</dbReference>
<feature type="region of interest" description="Disordered" evidence="1">
    <location>
        <begin position="417"/>
        <end position="446"/>
    </location>
</feature>
<keyword evidence="3" id="KW-0282">Flagellum</keyword>
<dbReference type="PANTHER" id="PTHR37533:SF2">
    <property type="entry name" value="FLAGELLAR HOOK-LENGTH CONTROL PROTEIN"/>
    <property type="match status" value="1"/>
</dbReference>